<protein>
    <recommendedName>
        <fullName evidence="2">Mutator-like transposase domain-containing protein</fullName>
    </recommendedName>
</protein>
<reference evidence="3" key="1">
    <citation type="journal article" date="2023" name="G3 (Bethesda)">
        <title>A reference genome for the long-term kleptoplast-retaining sea slug Elysia crispata morphotype clarki.</title>
        <authorList>
            <person name="Eastman K.E."/>
            <person name="Pendleton A.L."/>
            <person name="Shaikh M.A."/>
            <person name="Suttiyut T."/>
            <person name="Ogas R."/>
            <person name="Tomko P."/>
            <person name="Gavelis G."/>
            <person name="Widhalm J.R."/>
            <person name="Wisecaver J.H."/>
        </authorList>
    </citation>
    <scope>NUCLEOTIDE SEQUENCE</scope>
    <source>
        <strain evidence="3">ECLA1</strain>
    </source>
</reference>
<organism evidence="3 4">
    <name type="scientific">Elysia crispata</name>
    <name type="common">lettuce slug</name>
    <dbReference type="NCBI Taxonomy" id="231223"/>
    <lineage>
        <taxon>Eukaryota</taxon>
        <taxon>Metazoa</taxon>
        <taxon>Spiralia</taxon>
        <taxon>Lophotrochozoa</taxon>
        <taxon>Mollusca</taxon>
        <taxon>Gastropoda</taxon>
        <taxon>Heterobranchia</taxon>
        <taxon>Euthyneura</taxon>
        <taxon>Panpulmonata</taxon>
        <taxon>Sacoglossa</taxon>
        <taxon>Placobranchoidea</taxon>
        <taxon>Plakobranchidae</taxon>
        <taxon>Elysia</taxon>
    </lineage>
</organism>
<evidence type="ECO:0000259" key="2">
    <source>
        <dbReference type="Pfam" id="PF20700"/>
    </source>
</evidence>
<feature type="domain" description="Mutator-like transposase" evidence="2">
    <location>
        <begin position="265"/>
        <end position="385"/>
    </location>
</feature>
<feature type="region of interest" description="Disordered" evidence="1">
    <location>
        <begin position="203"/>
        <end position="231"/>
    </location>
</feature>
<feature type="compositionally biased region" description="Low complexity" evidence="1">
    <location>
        <begin position="203"/>
        <end position="221"/>
    </location>
</feature>
<dbReference type="InterPro" id="IPR049012">
    <property type="entry name" value="Mutator_transp_dom"/>
</dbReference>
<evidence type="ECO:0000313" key="3">
    <source>
        <dbReference type="EMBL" id="KAK3772931.1"/>
    </source>
</evidence>
<gene>
    <name evidence="3" type="ORF">RRG08_039923</name>
</gene>
<sequence length="463" mass="52082">MAATMTDGVLSVKEKWIEELENHFHEKLRSFTSDVKMKMRSVSKEAAIQVFEFAVLFLTQTFPDLAGFESASDVIKDRTMELRKDFDKLERTLSQKMKEAQQSFAEKLEDAQQTLSEKFDAQQTFCEKLDYDQRSFFKKLEDGQQNLSEKFSEVQEKASSFQHKVENDLDKLNEANESNTHQILGLRKLQKLLSDKTKISQTTAVTTPSTTQASASAAATPCGPPKSLRRTADWSEADGSDLPTQGGFILIDSGILFEFLSSNVRSLGRGFSAIQHFSLYVNSPPPMISNNYRKIFRTVHSASKEVALDSMKLAAKELKQAGTEDCVVDRAVSVDETWQHRGHASHHDVVTALSNESGKCLAVEVLSNIYKGCQFWSGKEGTEEHYSWGLRHQSVVKLFQCLGIEGNYTLRARKVNDTERIAKSTYKSLEYSMQRRNALRAIKKGFQDKAEATEGNMYSAGGH</sequence>
<dbReference type="SUPFAM" id="SSF58113">
    <property type="entry name" value="Apolipoprotein A-I"/>
    <property type="match status" value="1"/>
</dbReference>
<accession>A0AAE0ZQ36</accession>
<dbReference type="EMBL" id="JAWDGP010003586">
    <property type="protein sequence ID" value="KAK3772931.1"/>
    <property type="molecule type" value="Genomic_DNA"/>
</dbReference>
<evidence type="ECO:0000256" key="1">
    <source>
        <dbReference type="SAM" id="MobiDB-lite"/>
    </source>
</evidence>
<name>A0AAE0ZQ36_9GAST</name>
<dbReference type="Pfam" id="PF20700">
    <property type="entry name" value="Mutator"/>
    <property type="match status" value="1"/>
</dbReference>
<proteinExistence type="predicted"/>
<evidence type="ECO:0000313" key="4">
    <source>
        <dbReference type="Proteomes" id="UP001283361"/>
    </source>
</evidence>
<dbReference type="AlphaFoldDB" id="A0AAE0ZQ36"/>
<keyword evidence="4" id="KW-1185">Reference proteome</keyword>
<dbReference type="Proteomes" id="UP001283361">
    <property type="component" value="Unassembled WGS sequence"/>
</dbReference>
<comment type="caution">
    <text evidence="3">The sequence shown here is derived from an EMBL/GenBank/DDBJ whole genome shotgun (WGS) entry which is preliminary data.</text>
</comment>